<evidence type="ECO:0000313" key="2">
    <source>
        <dbReference type="Proteomes" id="UP000434052"/>
    </source>
</evidence>
<name>A0A6P1Z9A6_9BACT</name>
<dbReference type="Proteomes" id="UP000434052">
    <property type="component" value="Unassembled WGS sequence"/>
</dbReference>
<accession>A0A6P1Z9A6</accession>
<gene>
    <name evidence="1" type="ORF">DQK91_22320</name>
</gene>
<dbReference type="EMBL" id="QMIF01000120">
    <property type="protein sequence ID" value="TVM28376.1"/>
    <property type="molecule type" value="Genomic_DNA"/>
</dbReference>
<protein>
    <submittedName>
        <fullName evidence="1">Uncharacterized protein</fullName>
    </submittedName>
</protein>
<feature type="non-terminal residue" evidence="1">
    <location>
        <position position="1"/>
    </location>
</feature>
<comment type="caution">
    <text evidence="1">The sequence shown here is derived from an EMBL/GenBank/DDBJ whole genome shotgun (WGS) entry which is preliminary data.</text>
</comment>
<proteinExistence type="predicted"/>
<evidence type="ECO:0000313" key="1">
    <source>
        <dbReference type="EMBL" id="TVM28376.1"/>
    </source>
</evidence>
<organism evidence="1 2">
    <name type="scientific">Oceanidesulfovibrio marinus</name>
    <dbReference type="NCBI Taxonomy" id="370038"/>
    <lineage>
        <taxon>Bacteria</taxon>
        <taxon>Pseudomonadati</taxon>
        <taxon>Thermodesulfobacteriota</taxon>
        <taxon>Desulfovibrionia</taxon>
        <taxon>Desulfovibrionales</taxon>
        <taxon>Desulfovibrionaceae</taxon>
        <taxon>Oceanidesulfovibrio</taxon>
    </lineage>
</organism>
<dbReference type="AlphaFoldDB" id="A0A6P1Z9A6"/>
<sequence>RYINFRLDPDGALRSATLWPGETVTLRTPVGPARARVGFALHADGSRASFEPATALAMQTHIGVSHAFDPDPEAISGAVNSLAFAPNGSGARATTVQALSRVGNPNGSNGRFAHRYADDLFSSSMATPADSAGMI</sequence>
<reference evidence="1 2" key="1">
    <citation type="submission" date="2018-06" db="EMBL/GenBank/DDBJ databases">
        <title>Complete genome of Desulfovibrio marinus P48SEP.</title>
        <authorList>
            <person name="Crispim J.S."/>
            <person name="Vidigal P.M.P."/>
            <person name="Silva L.C.F."/>
            <person name="Araujo L.C."/>
            <person name="Laguardia C.N."/>
            <person name="Dias R.S."/>
            <person name="Sousa M.P."/>
            <person name="Paula S.O."/>
            <person name="Silva C."/>
        </authorList>
    </citation>
    <scope>NUCLEOTIDE SEQUENCE [LARGE SCALE GENOMIC DNA]</scope>
    <source>
        <strain evidence="1 2">P48SEP</strain>
    </source>
</reference>